<dbReference type="Proteomes" id="UP000265140">
    <property type="component" value="Chromosome 9"/>
</dbReference>
<dbReference type="PROSITE" id="PS50835">
    <property type="entry name" value="IG_LIKE"/>
    <property type="match status" value="4"/>
</dbReference>
<feature type="compositionally biased region" description="Low complexity" evidence="4">
    <location>
        <begin position="688"/>
        <end position="701"/>
    </location>
</feature>
<feature type="region of interest" description="Disordered" evidence="4">
    <location>
        <begin position="688"/>
        <end position="754"/>
    </location>
</feature>
<dbReference type="InterPro" id="IPR013783">
    <property type="entry name" value="Ig-like_fold"/>
</dbReference>
<dbReference type="Gene3D" id="2.60.40.10">
    <property type="entry name" value="Immunoglobulins"/>
    <property type="match status" value="5"/>
</dbReference>
<evidence type="ECO:0000259" key="7">
    <source>
        <dbReference type="PROSITE" id="PS50835"/>
    </source>
</evidence>
<feature type="transmembrane region" description="Helical" evidence="5">
    <location>
        <begin position="605"/>
        <end position="625"/>
    </location>
</feature>
<keyword evidence="5" id="KW-0812">Transmembrane</keyword>
<dbReference type="PANTHER" id="PTHR11481:SF125">
    <property type="entry name" value="PLATELET ENDOTHELIAL CELL ADHESION MOLECULE-LIKE ISOFORM X1"/>
    <property type="match status" value="1"/>
</dbReference>
<dbReference type="Ensembl" id="ENSELUT00000107108.1">
    <property type="protein sequence ID" value="ENSELUP00000093329.1"/>
    <property type="gene ID" value="ENSELUG00000008695.3"/>
</dbReference>
<feature type="compositionally biased region" description="Polar residues" evidence="4">
    <location>
        <begin position="731"/>
        <end position="741"/>
    </location>
</feature>
<keyword evidence="3" id="KW-0325">Glycoprotein</keyword>
<evidence type="ECO:0000313" key="9">
    <source>
        <dbReference type="Proteomes" id="UP000265140"/>
    </source>
</evidence>
<dbReference type="CDD" id="cd00096">
    <property type="entry name" value="Ig"/>
    <property type="match status" value="1"/>
</dbReference>
<name>A0AAY5KWX7_ESOLU</name>
<reference evidence="8 9" key="1">
    <citation type="submission" date="2020-02" db="EMBL/GenBank/DDBJ databases">
        <title>Esox lucius (northern pike) genome, fEsoLuc1, primary haplotype.</title>
        <authorList>
            <person name="Myers G."/>
            <person name="Karagic N."/>
            <person name="Meyer A."/>
            <person name="Pippel M."/>
            <person name="Reichard M."/>
            <person name="Winkler S."/>
            <person name="Tracey A."/>
            <person name="Sims Y."/>
            <person name="Howe K."/>
            <person name="Rhie A."/>
            <person name="Formenti G."/>
            <person name="Durbin R."/>
            <person name="Fedrigo O."/>
            <person name="Jarvis E.D."/>
        </authorList>
    </citation>
    <scope>NUCLEOTIDE SEQUENCE [LARGE SCALE GENOMIC DNA]</scope>
</reference>
<evidence type="ECO:0000256" key="3">
    <source>
        <dbReference type="ARBA" id="ARBA00023180"/>
    </source>
</evidence>
<keyword evidence="5" id="KW-0472">Membrane</keyword>
<dbReference type="InterPro" id="IPR040878">
    <property type="entry name" value="IL-40-like_Ig"/>
</dbReference>
<sequence>MPILRMGPRLLLFTFVLLSTCQTVESQLVIRSVVLTIEPRNSVSRGTDVTVRCQATINSDRSAKREYTIYRDDTVVYTHSSNTSEDVLYRLPDARVANAGKYKCLVKVQDKEQMSLPEKLTLTGLKTPILHIDKKVLSEGENVKMRCSAPEETGNILFTFYMDSTDLKDVRTNTSQVEMTYNFKDVGVRRLHCDYKVILLANAVSSNISNVIDVTVKELEITPTISVQPHGTKIIEGDNLTISCSVNGNKQNSSEAKMHLLKGSTMLSFGETSTTHSMTAMAEDSGKFECMLEMGTVLKQATEHVIITELFSKPVLVMEPMEVFEKEEFRLTCKSTNYSTERISSSKITYSIYRDNYKLTPDRFNGTYVVPANVQHQNGKYYCIANARNVSKYSGSLNVKAKVPVSKPEIMSIGKVIVGKPFQVRCHSDQGSLPINYTLLRRGKAINSIAVGESHHEAIFSITLQHHGDIEDYKCRAKNRRYALDSNKLNTTVIVPLSGAKLGISSDLSAAPSELSLDVAEGYAIYLLCSVQGSYPISFKWYKRGNAKPLYTITSTKTTGTYQIPQVTNEHSGNYYCLADNPAEKTSVSQDITVDVRMARWKKGLIVACCLLVVAFAVIGCVLHFRSQRGARDDATELSVKPSSPKSDDSLTVSLAHDTMEVYNPPKVGVESAGRVWGQWTVDPGCASSGAGSDVGSSASSNNEPDVEYTEVVHPQSEDSVRVPLRKGTETVYSEVQNSPTGPYDDQRHHGSLENADLNSTQPEVHHALLEARHHDLPDLPMPVE</sequence>
<dbReference type="GO" id="GO:0006955">
    <property type="term" value="P:immune response"/>
    <property type="evidence" value="ECO:0007669"/>
    <property type="project" value="TreeGrafter"/>
</dbReference>
<dbReference type="Pfam" id="PF13895">
    <property type="entry name" value="Ig_2"/>
    <property type="match status" value="1"/>
</dbReference>
<keyword evidence="5" id="KW-1133">Transmembrane helix</keyword>
<evidence type="ECO:0000256" key="5">
    <source>
        <dbReference type="SAM" id="Phobius"/>
    </source>
</evidence>
<evidence type="ECO:0000256" key="2">
    <source>
        <dbReference type="ARBA" id="ARBA00023157"/>
    </source>
</evidence>
<dbReference type="InterPro" id="IPR007110">
    <property type="entry name" value="Ig-like_dom"/>
</dbReference>
<feature type="signal peptide" evidence="6">
    <location>
        <begin position="1"/>
        <end position="26"/>
    </location>
</feature>
<keyword evidence="2" id="KW-1015">Disulfide bond</keyword>
<dbReference type="InterPro" id="IPR036179">
    <property type="entry name" value="Ig-like_dom_sf"/>
</dbReference>
<keyword evidence="9" id="KW-1185">Reference proteome</keyword>
<organism evidence="8 9">
    <name type="scientific">Esox lucius</name>
    <name type="common">Northern pike</name>
    <dbReference type="NCBI Taxonomy" id="8010"/>
    <lineage>
        <taxon>Eukaryota</taxon>
        <taxon>Metazoa</taxon>
        <taxon>Chordata</taxon>
        <taxon>Craniata</taxon>
        <taxon>Vertebrata</taxon>
        <taxon>Euteleostomi</taxon>
        <taxon>Actinopterygii</taxon>
        <taxon>Neopterygii</taxon>
        <taxon>Teleostei</taxon>
        <taxon>Protacanthopterygii</taxon>
        <taxon>Esociformes</taxon>
        <taxon>Esocidae</taxon>
        <taxon>Esox</taxon>
    </lineage>
</organism>
<dbReference type="AlphaFoldDB" id="A0AAY5KWX7"/>
<dbReference type="GO" id="GO:0007166">
    <property type="term" value="P:cell surface receptor signaling pathway"/>
    <property type="evidence" value="ECO:0007669"/>
    <property type="project" value="TreeGrafter"/>
</dbReference>
<dbReference type="InterPro" id="IPR003599">
    <property type="entry name" value="Ig_sub"/>
</dbReference>
<evidence type="ECO:0000256" key="1">
    <source>
        <dbReference type="ARBA" id="ARBA00022729"/>
    </source>
</evidence>
<dbReference type="SMART" id="SM00409">
    <property type="entry name" value="IG"/>
    <property type="match status" value="4"/>
</dbReference>
<dbReference type="InterPro" id="IPR050488">
    <property type="entry name" value="Ig_Fc_receptor"/>
</dbReference>
<accession>A0AAY5KWX7</accession>
<dbReference type="GO" id="GO:0004888">
    <property type="term" value="F:transmembrane signaling receptor activity"/>
    <property type="evidence" value="ECO:0007669"/>
    <property type="project" value="TreeGrafter"/>
</dbReference>
<evidence type="ECO:0000313" key="8">
    <source>
        <dbReference type="Ensembl" id="ENSELUP00000093329.1"/>
    </source>
</evidence>
<reference evidence="8" key="3">
    <citation type="submission" date="2025-09" db="UniProtKB">
        <authorList>
            <consortium name="Ensembl"/>
        </authorList>
    </citation>
    <scope>IDENTIFICATION</scope>
</reference>
<feature type="domain" description="Ig-like" evidence="7">
    <location>
        <begin position="512"/>
        <end position="593"/>
    </location>
</feature>
<dbReference type="SMART" id="SM00408">
    <property type="entry name" value="IGc2"/>
    <property type="match status" value="1"/>
</dbReference>
<feature type="chain" id="PRO_5044315923" description="Ig-like domain-containing protein" evidence="6">
    <location>
        <begin position="27"/>
        <end position="785"/>
    </location>
</feature>
<reference evidence="8" key="2">
    <citation type="submission" date="2025-08" db="UniProtKB">
        <authorList>
            <consortium name="Ensembl"/>
        </authorList>
    </citation>
    <scope>IDENTIFICATION</scope>
</reference>
<dbReference type="GeneTree" id="ENSGT01140000282577"/>
<dbReference type="Pfam" id="PF13927">
    <property type="entry name" value="Ig_3"/>
    <property type="match status" value="1"/>
</dbReference>
<evidence type="ECO:0000256" key="4">
    <source>
        <dbReference type="SAM" id="MobiDB-lite"/>
    </source>
</evidence>
<protein>
    <recommendedName>
        <fullName evidence="7">Ig-like domain-containing protein</fullName>
    </recommendedName>
</protein>
<feature type="domain" description="Ig-like" evidence="7">
    <location>
        <begin position="314"/>
        <end position="398"/>
    </location>
</feature>
<dbReference type="Pfam" id="PF17736">
    <property type="entry name" value="Ig_C17orf99"/>
    <property type="match status" value="1"/>
</dbReference>
<gene>
    <name evidence="8" type="primary">PECAM1</name>
</gene>
<evidence type="ECO:0000256" key="6">
    <source>
        <dbReference type="SAM" id="SignalP"/>
    </source>
</evidence>
<dbReference type="GO" id="GO:0098742">
    <property type="term" value="P:cell-cell adhesion via plasma-membrane adhesion molecules"/>
    <property type="evidence" value="ECO:0007669"/>
    <property type="project" value="TreeGrafter"/>
</dbReference>
<keyword evidence="1 6" id="KW-0732">Signal</keyword>
<feature type="domain" description="Ig-like" evidence="7">
    <location>
        <begin position="8"/>
        <end position="115"/>
    </location>
</feature>
<proteinExistence type="predicted"/>
<feature type="domain" description="Ig-like" evidence="7">
    <location>
        <begin position="223"/>
        <end position="308"/>
    </location>
</feature>
<dbReference type="GO" id="GO:0009897">
    <property type="term" value="C:external side of plasma membrane"/>
    <property type="evidence" value="ECO:0007669"/>
    <property type="project" value="TreeGrafter"/>
</dbReference>
<dbReference type="SUPFAM" id="SSF48726">
    <property type="entry name" value="Immunoglobulin"/>
    <property type="match status" value="4"/>
</dbReference>
<dbReference type="InterPro" id="IPR003598">
    <property type="entry name" value="Ig_sub2"/>
</dbReference>
<dbReference type="PANTHER" id="PTHR11481">
    <property type="entry name" value="IMMUNOGLOBULIN FC RECEPTOR"/>
    <property type="match status" value="1"/>
</dbReference>